<dbReference type="PRINTS" id="PR00014">
    <property type="entry name" value="FNTYPEIII"/>
</dbReference>
<dbReference type="FunFam" id="3.90.190.10:FF:000001">
    <property type="entry name" value="Receptor-type tyrosine-protein phosphatase F isoform A"/>
    <property type="match status" value="1"/>
</dbReference>
<evidence type="ECO:0000259" key="21">
    <source>
        <dbReference type="PROSITE" id="PS50055"/>
    </source>
</evidence>
<dbReference type="InterPro" id="IPR050713">
    <property type="entry name" value="RTP_Phos/Ushers"/>
</dbReference>
<dbReference type="FunFam" id="2.60.40.10:FF:000023">
    <property type="entry name" value="receptor-type tyrosine-protein phosphatase delta isoform X2"/>
    <property type="match status" value="1"/>
</dbReference>
<dbReference type="GeneTree" id="ENSGT00940000155060"/>
<dbReference type="Pfam" id="PF07679">
    <property type="entry name" value="I-set"/>
    <property type="match status" value="2"/>
</dbReference>
<dbReference type="GO" id="GO:0016020">
    <property type="term" value="C:membrane"/>
    <property type="evidence" value="ECO:0007669"/>
    <property type="project" value="UniProtKB-SubCell"/>
</dbReference>
<proteinExistence type="inferred from homology"/>
<dbReference type="Pfam" id="PF00102">
    <property type="entry name" value="Y_phosphatase"/>
    <property type="match status" value="2"/>
</dbReference>
<dbReference type="OrthoDB" id="10253954at2759"/>
<feature type="domain" description="Fibronectin type-III" evidence="24">
    <location>
        <begin position="908"/>
        <end position="992"/>
    </location>
</feature>
<dbReference type="CDD" id="cd14626">
    <property type="entry name" value="R-PTPc-F-1"/>
    <property type="match status" value="1"/>
</dbReference>
<dbReference type="GO" id="GO:0008201">
    <property type="term" value="F:heparin binding"/>
    <property type="evidence" value="ECO:0007669"/>
    <property type="project" value="UniProtKB-KW"/>
</dbReference>
<feature type="domain" description="Ig-like" evidence="23">
    <location>
        <begin position="132"/>
        <end position="221"/>
    </location>
</feature>
<feature type="domain" description="Tyrosine-protein phosphatase" evidence="21">
    <location>
        <begin position="1257"/>
        <end position="1512"/>
    </location>
</feature>
<comment type="similarity">
    <text evidence="2">Belongs to the protein-tyrosine phosphatase family. Receptor class 2A subfamily.</text>
</comment>
<dbReference type="Proteomes" id="UP000001646">
    <property type="component" value="Chromosome 4"/>
</dbReference>
<evidence type="ECO:0000256" key="12">
    <source>
        <dbReference type="ARBA" id="ARBA00023136"/>
    </source>
</evidence>
<keyword evidence="11 19" id="KW-1133">Transmembrane helix</keyword>
<dbReference type="FunFam" id="2.60.40.10:FF:000066">
    <property type="entry name" value="receptor-type tyrosine-protein phosphatase delta isoform X1"/>
    <property type="match status" value="1"/>
</dbReference>
<dbReference type="InterPro" id="IPR000242">
    <property type="entry name" value="PTP_cat"/>
</dbReference>
<evidence type="ECO:0000256" key="13">
    <source>
        <dbReference type="ARBA" id="ARBA00023157"/>
    </source>
</evidence>
<keyword evidence="5 19" id="KW-0812">Transmembrane</keyword>
<dbReference type="SUPFAM" id="SSF49265">
    <property type="entry name" value="Fibronectin type III"/>
    <property type="match status" value="4"/>
</dbReference>
<comment type="subcellular location">
    <subcellularLocation>
        <location evidence="1">Membrane</location>
        <topology evidence="1">Single-pass membrane protein</topology>
    </subcellularLocation>
</comment>
<dbReference type="Gene3D" id="3.90.190.10">
    <property type="entry name" value="Protein tyrosine phosphatase superfamily"/>
    <property type="match status" value="2"/>
</dbReference>
<keyword evidence="7" id="KW-0677">Repeat</keyword>
<dbReference type="InterPro" id="IPR036116">
    <property type="entry name" value="FN3_sf"/>
</dbReference>
<dbReference type="FunFam" id="2.60.40.10:FF:000015">
    <property type="entry name" value="receptor-type tyrosine-protein phosphatase delta isoform X2"/>
    <property type="match status" value="1"/>
</dbReference>
<dbReference type="SUPFAM" id="SSF48726">
    <property type="entry name" value="Immunoglobulin"/>
    <property type="match status" value="3"/>
</dbReference>
<dbReference type="FunFam" id="2.60.40.10:FF:000082">
    <property type="entry name" value="receptor-type tyrosine-protein phosphatase delta isoform X2"/>
    <property type="match status" value="1"/>
</dbReference>
<feature type="domain" description="Fibronectin type-III" evidence="24">
    <location>
        <begin position="605"/>
        <end position="713"/>
    </location>
</feature>
<feature type="domain" description="Tyrosine specific protein phosphatases" evidence="22">
    <location>
        <begin position="1721"/>
        <end position="1794"/>
    </location>
</feature>
<dbReference type="InterPro" id="IPR003598">
    <property type="entry name" value="Ig_sub2"/>
</dbReference>
<feature type="domain" description="Ig-like" evidence="23">
    <location>
        <begin position="30"/>
        <end position="120"/>
    </location>
</feature>
<dbReference type="InterPro" id="IPR036179">
    <property type="entry name" value="Ig-like_dom_sf"/>
</dbReference>
<dbReference type="PROSITE" id="PS00383">
    <property type="entry name" value="TYR_PHOSPHATASE_1"/>
    <property type="match status" value="2"/>
</dbReference>
<dbReference type="Bgee" id="ENSACAG00000013535">
    <property type="expression patterns" value="Expressed in hemipenis and 12 other cell types or tissues"/>
</dbReference>
<dbReference type="CDD" id="cd00063">
    <property type="entry name" value="FN3"/>
    <property type="match status" value="7"/>
</dbReference>
<feature type="signal peptide" evidence="20">
    <location>
        <begin position="1"/>
        <end position="26"/>
    </location>
</feature>
<evidence type="ECO:0000256" key="20">
    <source>
        <dbReference type="SAM" id="SignalP"/>
    </source>
</evidence>
<gene>
    <name evidence="25" type="primary">PTPRF</name>
</gene>
<evidence type="ECO:0000313" key="25">
    <source>
        <dbReference type="Ensembl" id="ENSACAP00000029963.1"/>
    </source>
</evidence>
<evidence type="ECO:0000256" key="11">
    <source>
        <dbReference type="ARBA" id="ARBA00022989"/>
    </source>
</evidence>
<dbReference type="PROSITE" id="PS50853">
    <property type="entry name" value="FN3"/>
    <property type="match status" value="7"/>
</dbReference>
<dbReference type="PANTHER" id="PTHR46957:SF9">
    <property type="entry name" value="PROTEIN-TYROSINE-PHOSPHATASE"/>
    <property type="match status" value="1"/>
</dbReference>
<evidence type="ECO:0000256" key="1">
    <source>
        <dbReference type="ARBA" id="ARBA00004167"/>
    </source>
</evidence>
<evidence type="ECO:0000256" key="6">
    <source>
        <dbReference type="ARBA" id="ARBA00022729"/>
    </source>
</evidence>
<comment type="catalytic activity">
    <reaction evidence="18">
        <text>O-phospho-L-tyrosyl-[protein] + H2O = L-tyrosyl-[protein] + phosphate</text>
        <dbReference type="Rhea" id="RHEA:10684"/>
        <dbReference type="Rhea" id="RHEA-COMP:10136"/>
        <dbReference type="Rhea" id="RHEA-COMP:20101"/>
        <dbReference type="ChEBI" id="CHEBI:15377"/>
        <dbReference type="ChEBI" id="CHEBI:43474"/>
        <dbReference type="ChEBI" id="CHEBI:46858"/>
        <dbReference type="ChEBI" id="CHEBI:61978"/>
        <dbReference type="EC" id="3.1.3.48"/>
    </reaction>
</comment>
<dbReference type="SMART" id="SM00194">
    <property type="entry name" value="PTPc"/>
    <property type="match status" value="2"/>
</dbReference>
<keyword evidence="8" id="KW-0378">Hydrolase</keyword>
<keyword evidence="15" id="KW-0325">Glycoprotein</keyword>
<feature type="domain" description="Fibronectin type-III" evidence="24">
    <location>
        <begin position="812"/>
        <end position="904"/>
    </location>
</feature>
<evidence type="ECO:0000259" key="22">
    <source>
        <dbReference type="PROSITE" id="PS50056"/>
    </source>
</evidence>
<dbReference type="PRINTS" id="PR00700">
    <property type="entry name" value="PRTYPHPHTASE"/>
</dbReference>
<reference evidence="25" key="2">
    <citation type="submission" date="2025-08" db="UniProtKB">
        <authorList>
            <consortium name="Ensembl"/>
        </authorList>
    </citation>
    <scope>IDENTIFICATION</scope>
</reference>
<dbReference type="InterPro" id="IPR003595">
    <property type="entry name" value="Tyr_Pase_cat"/>
</dbReference>
<feature type="domain" description="Fibronectin type-III" evidence="24">
    <location>
        <begin position="413"/>
        <end position="507"/>
    </location>
</feature>
<dbReference type="InterPro" id="IPR013098">
    <property type="entry name" value="Ig_I-set"/>
</dbReference>
<dbReference type="PROSITE" id="PS50835">
    <property type="entry name" value="IG_LIKE"/>
    <property type="match status" value="3"/>
</dbReference>
<evidence type="ECO:0000259" key="24">
    <source>
        <dbReference type="PROSITE" id="PS50853"/>
    </source>
</evidence>
<dbReference type="FunFam" id="2.60.40.10:FF:000027">
    <property type="entry name" value="receptor-type tyrosine-protein phosphatase delta isoform X1"/>
    <property type="match status" value="1"/>
</dbReference>
<dbReference type="FunFam" id="2.60.40.10:FF:000010">
    <property type="entry name" value="receptor-type tyrosine-protein phosphatase delta isoform X1"/>
    <property type="match status" value="1"/>
</dbReference>
<dbReference type="CDD" id="cd14629">
    <property type="entry name" value="R-PTP-F-2"/>
    <property type="match status" value="1"/>
</dbReference>
<feature type="domain" description="Tyrosine specific protein phosphatases" evidence="22">
    <location>
        <begin position="1432"/>
        <end position="1503"/>
    </location>
</feature>
<protein>
    <recommendedName>
        <fullName evidence="17">Receptor-type tyrosine-protein phosphatase F</fullName>
        <ecNumber evidence="3">3.1.3.48</ecNumber>
    </recommendedName>
</protein>
<dbReference type="FunFam" id="3.90.190.10:FF:000002">
    <property type="entry name" value="receptor-type tyrosine-protein phosphatase delta isoform X2"/>
    <property type="match status" value="1"/>
</dbReference>
<keyword evidence="26" id="KW-1185">Reference proteome</keyword>
<dbReference type="SMART" id="SM00408">
    <property type="entry name" value="IGc2"/>
    <property type="match status" value="3"/>
</dbReference>
<evidence type="ECO:0000256" key="15">
    <source>
        <dbReference type="ARBA" id="ARBA00023180"/>
    </source>
</evidence>
<dbReference type="SMART" id="SM00404">
    <property type="entry name" value="PTPc_motif"/>
    <property type="match status" value="2"/>
</dbReference>
<feature type="chain" id="PRO_5032869582" description="Receptor-type tyrosine-protein phosphatase F" evidence="20">
    <location>
        <begin position="27"/>
        <end position="1812"/>
    </location>
</feature>
<dbReference type="SMART" id="SM00060">
    <property type="entry name" value="FN3"/>
    <property type="match status" value="7"/>
</dbReference>
<evidence type="ECO:0000256" key="9">
    <source>
        <dbReference type="ARBA" id="ARBA00022889"/>
    </source>
</evidence>
<dbReference type="FunFam" id="2.60.40.10:FF:000353">
    <property type="entry name" value="receptor-type tyrosine-protein phosphatase F isoform X1"/>
    <property type="match status" value="1"/>
</dbReference>
<evidence type="ECO:0000259" key="23">
    <source>
        <dbReference type="PROSITE" id="PS50835"/>
    </source>
</evidence>
<dbReference type="EC" id="3.1.3.48" evidence="3"/>
<evidence type="ECO:0000256" key="8">
    <source>
        <dbReference type="ARBA" id="ARBA00022801"/>
    </source>
</evidence>
<evidence type="ECO:0000256" key="5">
    <source>
        <dbReference type="ARBA" id="ARBA00022692"/>
    </source>
</evidence>
<dbReference type="Pfam" id="PF00041">
    <property type="entry name" value="fn3"/>
    <property type="match status" value="7"/>
</dbReference>
<keyword evidence="9" id="KW-0130">Cell adhesion</keyword>
<feature type="domain" description="Fibronectin type-III" evidence="24">
    <location>
        <begin position="511"/>
        <end position="600"/>
    </location>
</feature>
<dbReference type="FunFam" id="2.60.40.10:FF:000144">
    <property type="entry name" value="receptor-type tyrosine-protein phosphatase delta isoform X1"/>
    <property type="match status" value="1"/>
</dbReference>
<dbReference type="FunFam" id="2.60.40.10:FF:000036">
    <property type="entry name" value="receptor-type tyrosine-protein phosphatase delta isoform X1"/>
    <property type="match status" value="1"/>
</dbReference>
<keyword evidence="10" id="KW-0904">Protein phosphatase</keyword>
<feature type="domain" description="Ig-like" evidence="23">
    <location>
        <begin position="229"/>
        <end position="311"/>
    </location>
</feature>
<evidence type="ECO:0000256" key="4">
    <source>
        <dbReference type="ARBA" id="ARBA00022674"/>
    </source>
</evidence>
<dbReference type="PANTHER" id="PTHR46957">
    <property type="entry name" value="CYTOKINE RECEPTOR"/>
    <property type="match status" value="1"/>
</dbReference>
<dbReference type="SUPFAM" id="SSF52799">
    <property type="entry name" value="(Phosphotyrosine protein) phosphatases II"/>
    <property type="match status" value="2"/>
</dbReference>
<evidence type="ECO:0000256" key="3">
    <source>
        <dbReference type="ARBA" id="ARBA00013064"/>
    </source>
</evidence>
<feature type="domain" description="Fibronectin type-III" evidence="24">
    <location>
        <begin position="318"/>
        <end position="408"/>
    </location>
</feature>
<keyword evidence="4" id="KW-0358">Heparin-binding</keyword>
<keyword evidence="16" id="KW-0393">Immunoglobulin domain</keyword>
<sequence>MVPNFRISVLVVPAVVLCCLMSSMEADNKPNFMKTPEDQIGISGGVASFVCQATGDPKPRITWMKKGKKVSSQRFEVIEFDDGSGSVLRIQPLRVLRDEAIYECMATNSVGEINTSAKLTVLEENQIPSGFPTIDMGPQLKVVEKARTATMLCAASGNPDPEISWFKDFLPVDTAASNGRIKQLRSGALQIENSEESDQGKYECVATNSAGTRYSAPANLYVRVRRVPPRFSIPPSNHEVMPGGSVNLTCVAVGSPMPYVKWIAGDVELTKEDDMPLGRNVLELTNITQSANYTCEAMSSLGVIHATAQITVKALPKPPIDTLVTETTATSVTLTWDSGNADPISYYVIQYKPKSLEGTFQEVDSVATTRYSIGGLSPFSEYEFRIISVNNIGRSPPSELVEARTGEQAPSSAPLKVQARMLSASTMLVQWEQPEEPNGLIRGYRVYYTIDSHLPLSMWQKHNTDDSHLTTVGSLITGTTYSIRVLAFTSVGDGPPSEIIQVKTQQGVPAQPADFQAEAESDTRIMLTWLPASQERISKYELVYWEAADGVQHKVEFDQTSSYAVEGLKPDTLYKFQLGARSELGLGVYTPVLEARTAQSMPGAPPRKVEVESANSTAIRVSWKSPISNKQHGQIRGYQVTYVKMENNEPVGPHLIKDVVVAESQLRFKDSADHETVIGGLSPETTYSVSIAAYTTKGDGARSKAKVITTTGAVPGKPAMMISTTSMNTALINWHPPKEMIGELLGYRLQYKRADEETMTVIQLGKNDDHHTVTGLYKGATYIFKLAAKNRAGPGEEFEKEITTAEEVPSGFPQNLRVVGLTTSTTKVTWNPPLLSERNGKITNYTLVYRDINSQQNLTNVTKETSITLANLKPDTTYDIKVRAHTSKGAGPLSPSIQSRTMPMEQVFAKNFRVSAVMKTSVLLSWEVPETYNSVVPFKILYNGQTVEVDGHSMKKLINDLQPDTNYSFALTNRGSSAGALQHRVFIRTAPDVLQNKPVSTYKYIHNGQFTLTLPGVKTSVPVRWYYIVVVPMDPTSNILSSRWQTPDEVELDQLLEAINEGATERRQRRQAEHLKPYIAAQVEDLPETFVLGDEKMYNGFHNKPLREDLTYRCFVLASLEDGDTKKYAASPYSDEIVMEVSARQQDEPEMLWVMGPVLAVILIIIIVIAILLFKSKQERKRANSPSSKDDHSIGLKDSLLAHSSDPVEMRRLNYQTPGASGPSCPNISSMRDHPPIPVTDLSDNIDRLKANDGLKFSQEYESIDPGQQFTWENSNLEVNKPKNRYANVIAYDHSRVILTSIDGVPGSDYINANYIDGYRKQNAYIATQGPLPETLSDFWRMVWEQRTATIVMMTRLEEKSRVKCDQYWPGRGTETYGLIQVTLLDTVELATYTVRTFALYKNGSSEKRELRQFQFMAWPDHGVPEYPTPILAFLRRVKACNPPDAGPVVVHCSAGVGRTGCFIVIDAMLERMKHEKTVDIYGHVTCMRSQRNYMVQTEDQYIFIHEALLEAATCGNTEVPARNLFAHIQKLNQVPPGESVTAMELEFKLLANSKAHTSRFISANLPCNKFKNRLVNIMPYELTRVCLQPIRGVEGSDYINASFVDGYRQQKAYVATQGPLAETTEDFWRMLWEHNSTIVVMLTKLREMGREKCHQYWPAERSARYQYFVVDPMAEYNMPQYILREFKVTDARDGQSRTIRQFQFTDWPEQGVPKTGEGFIDFIGQVHKTKEQFGQDGPITVHCSAGVGRTGVFITLSIVLERMRYEGVVDMFQTVKTLRTQRPAMVQTEDQYQLCYRAALEYLGSFDHYAT</sequence>
<accession>A0A803T423</accession>
<evidence type="ECO:0000256" key="10">
    <source>
        <dbReference type="ARBA" id="ARBA00022912"/>
    </source>
</evidence>
<name>A0A803T423_ANOCA</name>
<dbReference type="GO" id="GO:0007155">
    <property type="term" value="P:cell adhesion"/>
    <property type="evidence" value="ECO:0007669"/>
    <property type="project" value="UniProtKB-KW"/>
</dbReference>
<dbReference type="CDD" id="cd05738">
    <property type="entry name" value="IgI_2_RPTP_IIa_LAR_like"/>
    <property type="match status" value="1"/>
</dbReference>
<dbReference type="InterPro" id="IPR016130">
    <property type="entry name" value="Tyr_Pase_AS"/>
</dbReference>
<dbReference type="InterPro" id="IPR000387">
    <property type="entry name" value="Tyr_Pase_dom"/>
</dbReference>
<dbReference type="Gene3D" id="2.60.40.10">
    <property type="entry name" value="Immunoglobulins"/>
    <property type="match status" value="10"/>
</dbReference>
<evidence type="ECO:0000256" key="19">
    <source>
        <dbReference type="SAM" id="Phobius"/>
    </source>
</evidence>
<evidence type="ECO:0000256" key="2">
    <source>
        <dbReference type="ARBA" id="ARBA00010504"/>
    </source>
</evidence>
<reference evidence="25" key="3">
    <citation type="submission" date="2025-09" db="UniProtKB">
        <authorList>
            <consortium name="Ensembl"/>
        </authorList>
    </citation>
    <scope>IDENTIFICATION</scope>
</reference>
<dbReference type="PROSITE" id="PS50055">
    <property type="entry name" value="TYR_PHOSPHATASE_PTP"/>
    <property type="match status" value="2"/>
</dbReference>
<keyword evidence="12 19" id="KW-0472">Membrane</keyword>
<evidence type="ECO:0000256" key="18">
    <source>
        <dbReference type="ARBA" id="ARBA00051722"/>
    </source>
</evidence>
<dbReference type="CDD" id="cd05739">
    <property type="entry name" value="IgI_3_RPTP_IIa_LAR_like"/>
    <property type="match status" value="1"/>
</dbReference>
<dbReference type="Ensembl" id="ENSACAT00000058638.1">
    <property type="protein sequence ID" value="ENSACAP00000029963.1"/>
    <property type="gene ID" value="ENSACAG00000013535.4"/>
</dbReference>
<dbReference type="InterPro" id="IPR003961">
    <property type="entry name" value="FN3_dom"/>
</dbReference>
<dbReference type="InterPro" id="IPR007110">
    <property type="entry name" value="Ig-like_dom"/>
</dbReference>
<feature type="domain" description="Fibronectin type-III" evidence="24">
    <location>
        <begin position="714"/>
        <end position="808"/>
    </location>
</feature>
<evidence type="ECO:0000256" key="17">
    <source>
        <dbReference type="ARBA" id="ARBA00044158"/>
    </source>
</evidence>
<dbReference type="InterPro" id="IPR013783">
    <property type="entry name" value="Ig-like_fold"/>
</dbReference>
<feature type="transmembrane region" description="Helical" evidence="19">
    <location>
        <begin position="1151"/>
        <end position="1174"/>
    </location>
</feature>
<evidence type="ECO:0000313" key="26">
    <source>
        <dbReference type="Proteomes" id="UP000001646"/>
    </source>
</evidence>
<dbReference type="PROSITE" id="PS50056">
    <property type="entry name" value="TYR_PHOSPHATASE_2"/>
    <property type="match status" value="2"/>
</dbReference>
<keyword evidence="14" id="KW-0675">Receptor</keyword>
<evidence type="ECO:0000256" key="14">
    <source>
        <dbReference type="ARBA" id="ARBA00023170"/>
    </source>
</evidence>
<evidence type="ECO:0000256" key="16">
    <source>
        <dbReference type="ARBA" id="ARBA00023319"/>
    </source>
</evidence>
<reference evidence="25 26" key="1">
    <citation type="submission" date="2009-12" db="EMBL/GenBank/DDBJ databases">
        <title>The Genome Sequence of Anolis carolinensis (Green Anole Lizard).</title>
        <authorList>
            <consortium name="The Genome Sequencing Platform"/>
            <person name="Di Palma F."/>
            <person name="Alfoldi J."/>
            <person name="Heiman D."/>
            <person name="Young S."/>
            <person name="Grabherr M."/>
            <person name="Johnson J."/>
            <person name="Lander E.S."/>
            <person name="Lindblad-Toh K."/>
        </authorList>
    </citation>
    <scope>NUCLEOTIDE SEQUENCE [LARGE SCALE GENOMIC DNA]</scope>
    <source>
        <strain evidence="25 26">JBL SC #1</strain>
    </source>
</reference>
<feature type="domain" description="Tyrosine-protein phosphatase" evidence="21">
    <location>
        <begin position="1544"/>
        <end position="1803"/>
    </location>
</feature>
<organism evidence="25 26">
    <name type="scientific">Anolis carolinensis</name>
    <name type="common">Green anole</name>
    <name type="synonym">American chameleon</name>
    <dbReference type="NCBI Taxonomy" id="28377"/>
    <lineage>
        <taxon>Eukaryota</taxon>
        <taxon>Metazoa</taxon>
        <taxon>Chordata</taxon>
        <taxon>Craniata</taxon>
        <taxon>Vertebrata</taxon>
        <taxon>Euteleostomi</taxon>
        <taxon>Lepidosauria</taxon>
        <taxon>Squamata</taxon>
        <taxon>Bifurcata</taxon>
        <taxon>Unidentata</taxon>
        <taxon>Episquamata</taxon>
        <taxon>Toxicofera</taxon>
        <taxon>Iguania</taxon>
        <taxon>Dactyloidae</taxon>
        <taxon>Anolis</taxon>
    </lineage>
</organism>
<dbReference type="FunFam" id="2.60.40.10:FF:000128">
    <property type="entry name" value="receptor-type tyrosine-protein phosphatase delta isoform X2"/>
    <property type="match status" value="1"/>
</dbReference>
<dbReference type="GO" id="GO:0004725">
    <property type="term" value="F:protein tyrosine phosphatase activity"/>
    <property type="evidence" value="ECO:0007669"/>
    <property type="project" value="UniProtKB-EC"/>
</dbReference>
<evidence type="ECO:0000256" key="7">
    <source>
        <dbReference type="ARBA" id="ARBA00022737"/>
    </source>
</evidence>
<dbReference type="InterPro" id="IPR029021">
    <property type="entry name" value="Prot-tyrosine_phosphatase-like"/>
</dbReference>
<dbReference type="Pfam" id="PF13927">
    <property type="entry name" value="Ig_3"/>
    <property type="match status" value="1"/>
</dbReference>
<keyword evidence="13" id="KW-1015">Disulfide bond</keyword>
<keyword evidence="6 20" id="KW-0732">Signal</keyword>
<dbReference type="InterPro" id="IPR003599">
    <property type="entry name" value="Ig_sub"/>
</dbReference>
<dbReference type="SMART" id="SM00409">
    <property type="entry name" value="IG"/>
    <property type="match status" value="3"/>
</dbReference>